<dbReference type="InterPro" id="IPR023584">
    <property type="entry name" value="Ribosome_recyc_fac_dom"/>
</dbReference>
<reference evidence="5 6" key="1">
    <citation type="journal article" date="2016" name="Nat. Commun.">
        <title>Thousands of microbial genomes shed light on interconnected biogeochemical processes in an aquifer system.</title>
        <authorList>
            <person name="Anantharaman K."/>
            <person name="Brown C.T."/>
            <person name="Hug L.A."/>
            <person name="Sharon I."/>
            <person name="Castelle C.J."/>
            <person name="Probst A.J."/>
            <person name="Thomas B.C."/>
            <person name="Singh A."/>
            <person name="Wilkins M.J."/>
            <person name="Karaoz U."/>
            <person name="Brodie E.L."/>
            <person name="Williams K.H."/>
            <person name="Hubbard S.S."/>
            <person name="Banfield J.F."/>
        </authorList>
    </citation>
    <scope>NUCLEOTIDE SEQUENCE [LARGE SCALE GENOMIC DNA]</scope>
</reference>
<dbReference type="HAMAP" id="MF_00040">
    <property type="entry name" value="RRF"/>
    <property type="match status" value="1"/>
</dbReference>
<dbReference type="AlphaFoldDB" id="A0A1F5F4M5"/>
<dbReference type="Gene3D" id="3.30.1360.40">
    <property type="match status" value="1"/>
</dbReference>
<keyword evidence="3" id="KW-0963">Cytoplasm</keyword>
<dbReference type="NCBIfam" id="TIGR00496">
    <property type="entry name" value="frr"/>
    <property type="match status" value="1"/>
</dbReference>
<dbReference type="PANTHER" id="PTHR20982">
    <property type="entry name" value="RIBOSOME RECYCLING FACTOR"/>
    <property type="match status" value="1"/>
</dbReference>
<dbReference type="Proteomes" id="UP000176191">
    <property type="component" value="Unassembled WGS sequence"/>
</dbReference>
<dbReference type="InterPro" id="IPR002661">
    <property type="entry name" value="Ribosome_recyc_fac"/>
</dbReference>
<comment type="subcellular location">
    <subcellularLocation>
        <location evidence="3">Cytoplasm</location>
    </subcellularLocation>
</comment>
<comment type="similarity">
    <text evidence="1 3">Belongs to the RRF family.</text>
</comment>
<proteinExistence type="inferred from homology"/>
<organism evidence="5 6">
    <name type="scientific">Candidatus Collierbacteria bacterium RIFOXYA2_FULL_46_10</name>
    <dbReference type="NCBI Taxonomy" id="1817726"/>
    <lineage>
        <taxon>Bacteria</taxon>
        <taxon>Candidatus Collieribacteriota</taxon>
    </lineage>
</organism>
<evidence type="ECO:0000313" key="6">
    <source>
        <dbReference type="Proteomes" id="UP000176191"/>
    </source>
</evidence>
<dbReference type="SUPFAM" id="SSF55194">
    <property type="entry name" value="Ribosome recycling factor, RRF"/>
    <property type="match status" value="1"/>
</dbReference>
<evidence type="ECO:0000313" key="5">
    <source>
        <dbReference type="EMBL" id="OGD74294.1"/>
    </source>
</evidence>
<dbReference type="FunFam" id="3.30.1360.40:FF:000001">
    <property type="entry name" value="Ribosome-recycling factor"/>
    <property type="match status" value="1"/>
</dbReference>
<dbReference type="Pfam" id="PF01765">
    <property type="entry name" value="RRF"/>
    <property type="match status" value="1"/>
</dbReference>
<comment type="function">
    <text evidence="3">Responsible for the release of ribosomes from messenger RNA at the termination of protein biosynthesis. May increase the efficiency of translation by recycling ribosomes from one round of translation to another.</text>
</comment>
<keyword evidence="2 3" id="KW-0648">Protein biosynthesis</keyword>
<dbReference type="InterPro" id="IPR036191">
    <property type="entry name" value="RRF_sf"/>
</dbReference>
<dbReference type="PANTHER" id="PTHR20982:SF3">
    <property type="entry name" value="MITOCHONDRIAL RIBOSOME RECYCLING FACTOR PSEUDO 1"/>
    <property type="match status" value="1"/>
</dbReference>
<dbReference type="GO" id="GO:0043023">
    <property type="term" value="F:ribosomal large subunit binding"/>
    <property type="evidence" value="ECO:0007669"/>
    <property type="project" value="TreeGrafter"/>
</dbReference>
<feature type="domain" description="Ribosome recycling factor" evidence="4">
    <location>
        <begin position="21"/>
        <end position="183"/>
    </location>
</feature>
<comment type="caution">
    <text evidence="5">The sequence shown here is derived from an EMBL/GenBank/DDBJ whole genome shotgun (WGS) entry which is preliminary data.</text>
</comment>
<name>A0A1F5F4M5_9BACT</name>
<dbReference type="Gene3D" id="1.10.132.20">
    <property type="entry name" value="Ribosome-recycling factor"/>
    <property type="match status" value="1"/>
</dbReference>
<gene>
    <name evidence="3" type="primary">frr</name>
    <name evidence="5" type="ORF">A2228_02015</name>
</gene>
<protein>
    <recommendedName>
        <fullName evidence="3">Ribosome-recycling factor</fullName>
        <shortName evidence="3">RRF</shortName>
    </recommendedName>
    <alternativeName>
        <fullName evidence="3">Ribosome-releasing factor</fullName>
    </alternativeName>
</protein>
<evidence type="ECO:0000256" key="2">
    <source>
        <dbReference type="ARBA" id="ARBA00022917"/>
    </source>
</evidence>
<evidence type="ECO:0000256" key="3">
    <source>
        <dbReference type="HAMAP-Rule" id="MF_00040"/>
    </source>
</evidence>
<evidence type="ECO:0000256" key="1">
    <source>
        <dbReference type="ARBA" id="ARBA00005912"/>
    </source>
</evidence>
<dbReference type="GO" id="GO:0006415">
    <property type="term" value="P:translational termination"/>
    <property type="evidence" value="ECO:0007669"/>
    <property type="project" value="UniProtKB-UniRule"/>
</dbReference>
<dbReference type="GO" id="GO:0005737">
    <property type="term" value="C:cytoplasm"/>
    <property type="evidence" value="ECO:0007669"/>
    <property type="project" value="UniProtKB-SubCell"/>
</dbReference>
<accession>A0A1F5F4M5</accession>
<evidence type="ECO:0000259" key="4">
    <source>
        <dbReference type="Pfam" id="PF01765"/>
    </source>
</evidence>
<sequence>MSEAILAKLQSRLAQAVEVVKKDLGTVRTGRAKPSIVEEVKVEAYGTIMNLQELASISAPDTSLIVVSPWDRGLISAVAAGINKAGLNLNAMVDGETVKIAIPALSQERREELVKLVHQKVEGGKVIGRTIRGEIKEEIEAQEGESGISEDSIKSWLETMQKQIDKFMLELEELGKEKEKELMTL</sequence>
<dbReference type="EMBL" id="MFAK01000037">
    <property type="protein sequence ID" value="OGD74294.1"/>
    <property type="molecule type" value="Genomic_DNA"/>
</dbReference>